<dbReference type="GO" id="GO:0022857">
    <property type="term" value="F:transmembrane transporter activity"/>
    <property type="evidence" value="ECO:0007669"/>
    <property type="project" value="InterPro"/>
</dbReference>
<evidence type="ECO:0000256" key="1">
    <source>
        <dbReference type="ARBA" id="ARBA00004141"/>
    </source>
</evidence>
<feature type="transmembrane region" description="Helical" evidence="6">
    <location>
        <begin position="239"/>
        <end position="259"/>
    </location>
</feature>
<name>A0A1B2J8X1_PICPA</name>
<keyword evidence="4 6" id="KW-1133">Transmembrane helix</keyword>
<feature type="transmembrane region" description="Helical" evidence="6">
    <location>
        <begin position="171"/>
        <end position="194"/>
    </location>
</feature>
<dbReference type="InterPro" id="IPR036259">
    <property type="entry name" value="MFS_trans_sf"/>
</dbReference>
<dbReference type="SUPFAM" id="SSF103473">
    <property type="entry name" value="MFS general substrate transporter"/>
    <property type="match status" value="1"/>
</dbReference>
<dbReference type="OrthoDB" id="1935484at2759"/>
<dbReference type="PANTHER" id="PTHR43791">
    <property type="entry name" value="PERMEASE-RELATED"/>
    <property type="match status" value="1"/>
</dbReference>
<dbReference type="Gene3D" id="1.20.1250.20">
    <property type="entry name" value="MFS general substrate transporter like domains"/>
    <property type="match status" value="1"/>
</dbReference>
<dbReference type="PANTHER" id="PTHR43791:SF65">
    <property type="entry name" value="MAJOR FACILITATOR SUPERFAMILY (MFS) PROFILE DOMAIN-CONTAINING PROTEIN-RELATED"/>
    <property type="match status" value="1"/>
</dbReference>
<evidence type="ECO:0000256" key="5">
    <source>
        <dbReference type="ARBA" id="ARBA00023136"/>
    </source>
</evidence>
<feature type="transmembrane region" description="Helical" evidence="6">
    <location>
        <begin position="206"/>
        <end position="227"/>
    </location>
</feature>
<dbReference type="EMBL" id="CP014584">
    <property type="protein sequence ID" value="ANZ74497.1"/>
    <property type="molecule type" value="Genomic_DNA"/>
</dbReference>
<organism evidence="7 8">
    <name type="scientific">Komagataella pastoris</name>
    <name type="common">Yeast</name>
    <name type="synonym">Pichia pastoris</name>
    <dbReference type="NCBI Taxonomy" id="4922"/>
    <lineage>
        <taxon>Eukaryota</taxon>
        <taxon>Fungi</taxon>
        <taxon>Dikarya</taxon>
        <taxon>Ascomycota</taxon>
        <taxon>Saccharomycotina</taxon>
        <taxon>Pichiomycetes</taxon>
        <taxon>Pichiales</taxon>
        <taxon>Pichiaceae</taxon>
        <taxon>Komagataella</taxon>
    </lineage>
</organism>
<dbReference type="InterPro" id="IPR011701">
    <property type="entry name" value="MFS"/>
</dbReference>
<keyword evidence="2" id="KW-0813">Transport</keyword>
<evidence type="ECO:0000256" key="2">
    <source>
        <dbReference type="ARBA" id="ARBA00022448"/>
    </source>
</evidence>
<accession>A0A1B2J8X1</accession>
<evidence type="ECO:0000256" key="6">
    <source>
        <dbReference type="SAM" id="Phobius"/>
    </source>
</evidence>
<dbReference type="Proteomes" id="UP000094565">
    <property type="component" value="Chromosome 1"/>
</dbReference>
<feature type="transmembrane region" description="Helical" evidence="6">
    <location>
        <begin position="325"/>
        <end position="347"/>
    </location>
</feature>
<comment type="subcellular location">
    <subcellularLocation>
        <location evidence="1">Membrane</location>
        <topology evidence="1">Multi-pass membrane protein</topology>
    </subcellularLocation>
</comment>
<sequence>MTSKAEKIRYSVNNDSVDSASSIEEPNDNRFADPQIAAYWRKIYEDVGYENLHRFDPDFTWDKEEEKKLVRRLDLKVFSWTFVMFCALDLVRRNINRAVSDNLVSGDIPGLDTNGYNLGQTIYLISFLCAELPLNLLSKKFGPNVVVSAECLLWSIICISQSAMRTRAQFLALRALLGFAQGGFIPDQILYLSYYYTNTELPLRLAIFWTAIPLFQILGSLLASGLLEMRGIHGKTGWQWLFIIEGLMSLCVAIPSFYVMRSGPTQTKNILFKSRPAWFNEREEKILVNRLLRDDPAKGDMNNRQALNIRQILRTVFSEYDFWPLYIQGLMAFIPFQPVTAYMSLILRSMGYSVFLSNVLAIPGQFWFLINLPLVVYFSHRVKEKSICVGIANYFIFPFVVALVAYPVTGSDWVKYFLLTGIVALPYTHAILASWVSHISNNVASRSVATPLYNMMYQIGSIAASNIYRESDKPYYIRGNKIILGITVFNCIFPFFTKAYYVMRNRQKEKKWNSMTKEEQIEYTTNTTDSGVKRLDFRFVH</sequence>
<feature type="transmembrane region" description="Helical" evidence="6">
    <location>
        <begin position="391"/>
        <end position="409"/>
    </location>
</feature>
<protein>
    <submittedName>
        <fullName evidence="7">BA75_00019T0</fullName>
    </submittedName>
</protein>
<keyword evidence="3 6" id="KW-0812">Transmembrane</keyword>
<dbReference type="GO" id="GO:0016020">
    <property type="term" value="C:membrane"/>
    <property type="evidence" value="ECO:0007669"/>
    <property type="project" value="UniProtKB-SubCell"/>
</dbReference>
<keyword evidence="8" id="KW-1185">Reference proteome</keyword>
<feature type="transmembrane region" description="Helical" evidence="6">
    <location>
        <begin position="359"/>
        <end position="379"/>
    </location>
</feature>
<proteinExistence type="predicted"/>
<reference evidence="7 8" key="1">
    <citation type="submission" date="2016-02" db="EMBL/GenBank/DDBJ databases">
        <title>Comparative genomic and transcriptomic foundation for Pichia pastoris.</title>
        <authorList>
            <person name="Love K.R."/>
            <person name="Shah K.A."/>
            <person name="Whittaker C.A."/>
            <person name="Wu J."/>
            <person name="Bartlett M.C."/>
            <person name="Ma D."/>
            <person name="Leeson R.L."/>
            <person name="Priest M."/>
            <person name="Young S.K."/>
            <person name="Love J.C."/>
        </authorList>
    </citation>
    <scope>NUCLEOTIDE SEQUENCE [LARGE SCALE GENOMIC DNA]</scope>
    <source>
        <strain evidence="7 8">ATCC 28485</strain>
    </source>
</reference>
<gene>
    <name evidence="7" type="primary">YIL166C</name>
    <name evidence="7" type="ORF">ATY40_BA7500019</name>
</gene>
<feature type="transmembrane region" description="Helical" evidence="6">
    <location>
        <begin position="482"/>
        <end position="501"/>
    </location>
</feature>
<dbReference type="AlphaFoldDB" id="A0A1B2J8X1"/>
<evidence type="ECO:0000313" key="8">
    <source>
        <dbReference type="Proteomes" id="UP000094565"/>
    </source>
</evidence>
<feature type="transmembrane region" description="Helical" evidence="6">
    <location>
        <begin position="416"/>
        <end position="436"/>
    </location>
</feature>
<evidence type="ECO:0000256" key="3">
    <source>
        <dbReference type="ARBA" id="ARBA00022692"/>
    </source>
</evidence>
<dbReference type="FunFam" id="1.20.1250.20:FF:000106">
    <property type="entry name" value="MFS transporter, putative"/>
    <property type="match status" value="1"/>
</dbReference>
<dbReference type="Pfam" id="PF07690">
    <property type="entry name" value="MFS_1"/>
    <property type="match status" value="1"/>
</dbReference>
<evidence type="ECO:0000256" key="4">
    <source>
        <dbReference type="ARBA" id="ARBA00022989"/>
    </source>
</evidence>
<keyword evidence="5 6" id="KW-0472">Membrane</keyword>
<evidence type="ECO:0000313" key="7">
    <source>
        <dbReference type="EMBL" id="ANZ74497.1"/>
    </source>
</evidence>